<reference evidence="3 4" key="1">
    <citation type="submission" date="2021-05" db="EMBL/GenBank/DDBJ databases">
        <title>Genome Assembly of Synthetic Allotetraploid Brassica napus Reveals Homoeologous Exchanges between Subgenomes.</title>
        <authorList>
            <person name="Davis J.T."/>
        </authorList>
    </citation>
    <scope>NUCLEOTIDE SEQUENCE [LARGE SCALE GENOMIC DNA]</scope>
    <source>
        <strain evidence="4">cv. Da-Ae</strain>
        <tissue evidence="3">Seedling</tissue>
    </source>
</reference>
<keyword evidence="2" id="KW-0472">Membrane</keyword>
<organism evidence="3 4">
    <name type="scientific">Brassica napus</name>
    <name type="common">Rape</name>
    <dbReference type="NCBI Taxonomy" id="3708"/>
    <lineage>
        <taxon>Eukaryota</taxon>
        <taxon>Viridiplantae</taxon>
        <taxon>Streptophyta</taxon>
        <taxon>Embryophyta</taxon>
        <taxon>Tracheophyta</taxon>
        <taxon>Spermatophyta</taxon>
        <taxon>Magnoliopsida</taxon>
        <taxon>eudicotyledons</taxon>
        <taxon>Gunneridae</taxon>
        <taxon>Pentapetalae</taxon>
        <taxon>rosids</taxon>
        <taxon>malvids</taxon>
        <taxon>Brassicales</taxon>
        <taxon>Brassicaceae</taxon>
        <taxon>Brassiceae</taxon>
        <taxon>Brassica</taxon>
    </lineage>
</organism>
<keyword evidence="4" id="KW-1185">Reference proteome</keyword>
<evidence type="ECO:0000313" key="3">
    <source>
        <dbReference type="EMBL" id="KAH0892975.1"/>
    </source>
</evidence>
<proteinExistence type="predicted"/>
<gene>
    <name evidence="3" type="ORF">HID58_055404</name>
</gene>
<evidence type="ECO:0000256" key="2">
    <source>
        <dbReference type="SAM" id="Phobius"/>
    </source>
</evidence>
<accession>A0ABQ8ALQ9</accession>
<dbReference type="Proteomes" id="UP000824890">
    <property type="component" value="Unassembled WGS sequence"/>
</dbReference>
<name>A0ABQ8ALQ9_BRANA</name>
<dbReference type="EMBL" id="JAGKQM010000013">
    <property type="protein sequence ID" value="KAH0892975.1"/>
    <property type="molecule type" value="Genomic_DNA"/>
</dbReference>
<evidence type="ECO:0000313" key="4">
    <source>
        <dbReference type="Proteomes" id="UP000824890"/>
    </source>
</evidence>
<feature type="transmembrane region" description="Helical" evidence="2">
    <location>
        <begin position="99"/>
        <end position="121"/>
    </location>
</feature>
<keyword evidence="2" id="KW-0812">Transmembrane</keyword>
<feature type="compositionally biased region" description="Polar residues" evidence="1">
    <location>
        <begin position="517"/>
        <end position="527"/>
    </location>
</feature>
<sequence>MVPKVEYHSYTEDTGVEVSRTGRDQVEHAGRADSRECNHTAVLLAGELTGVMVDLAGELTRVTEAERQCSRCLVFPETPLLAPPAFGVRQSCKPGRKMLCPALGPLIFLICGGVVSLDAFLGPALQWRPEPAGTKDCRNVIPGWDLEPAGTSSDSSVIHASDLAIDVSMVLSSHGEVFPAVRTVGPESSVLRGTWPEQMVDMSIYCSEHDVSRCFGEHGGTLLICWRSWPEPGFVGYKHVDEDGLLGAKPCLGGCRIGEGTSESALSSCFDPESSRIRGDEAVLEIEFVAHYVDPYEADAYWVATCNMEMPPPELWCPPKPFAEIIAGRPIRNTYPFHYTDVVFHLPREGEKADVPPCGYFTLYEANLVRSSVVSHTISYSGDSESFRCFNKSDFSTWSKASCRNILGYEWGVDLTADYLESLFSLTWTKVEHLYDFKLRSHMAVVKGLTTNDRVYDPITSFPEDLFVVRNVMRGGPVFWGYFTPERVHAEVALCQSRSGPSTEEDAEPSVEDPISSGFQAHEQSGSLRYYGDAHDPSRP</sequence>
<evidence type="ECO:0000256" key="1">
    <source>
        <dbReference type="SAM" id="MobiDB-lite"/>
    </source>
</evidence>
<protein>
    <submittedName>
        <fullName evidence="3">Uncharacterized protein</fullName>
    </submittedName>
</protein>
<feature type="region of interest" description="Disordered" evidence="1">
    <location>
        <begin position="496"/>
        <end position="540"/>
    </location>
</feature>
<keyword evidence="2" id="KW-1133">Transmembrane helix</keyword>
<comment type="caution">
    <text evidence="3">The sequence shown here is derived from an EMBL/GenBank/DDBJ whole genome shotgun (WGS) entry which is preliminary data.</text>
</comment>